<sequence length="79" mass="8352">MAGAVSSSASSAAGVMCQMGGRSRDTSPMYSDFGDHVKQEVPVKQEVTGGGTALQPITIEEDRGMEGEDEEEKALLQQF</sequence>
<proteinExistence type="predicted"/>
<protein>
    <submittedName>
        <fullName evidence="1">Uncharacterized protein</fullName>
    </submittedName>
</protein>
<organism evidence="1">
    <name type="scientific">Chromera velia CCMP2878</name>
    <dbReference type="NCBI Taxonomy" id="1169474"/>
    <lineage>
        <taxon>Eukaryota</taxon>
        <taxon>Sar</taxon>
        <taxon>Alveolata</taxon>
        <taxon>Colpodellida</taxon>
        <taxon>Chromeraceae</taxon>
        <taxon>Chromera</taxon>
    </lineage>
</organism>
<dbReference type="EMBL" id="CDMZ01005798">
    <property type="protein sequence ID" value="CEM54558.1"/>
    <property type="molecule type" value="Genomic_DNA"/>
</dbReference>
<evidence type="ECO:0000313" key="1">
    <source>
        <dbReference type="EMBL" id="CEM54558.1"/>
    </source>
</evidence>
<gene>
    <name evidence="1" type="ORF">Cvel_2195</name>
</gene>
<dbReference type="AlphaFoldDB" id="A0A0G4IBS9"/>
<accession>A0A0G4IBS9</accession>
<reference evidence="1" key="1">
    <citation type="submission" date="2014-11" db="EMBL/GenBank/DDBJ databases">
        <authorList>
            <person name="Otto D Thomas"/>
            <person name="Naeem Raeece"/>
        </authorList>
    </citation>
    <scope>NUCLEOTIDE SEQUENCE</scope>
</reference>
<dbReference type="VEuPathDB" id="CryptoDB:Cvel_2195"/>
<name>A0A0G4IBS9_9ALVE</name>